<organism evidence="5 6">
    <name type="scientific">Candidatus Mycobacterium wuenschmannii</name>
    <dbReference type="NCBI Taxonomy" id="3027808"/>
    <lineage>
        <taxon>Bacteria</taxon>
        <taxon>Bacillati</taxon>
        <taxon>Actinomycetota</taxon>
        <taxon>Actinomycetes</taxon>
        <taxon>Mycobacteriales</taxon>
        <taxon>Mycobacteriaceae</taxon>
        <taxon>Mycobacterium</taxon>
    </lineage>
</organism>
<feature type="region of interest" description="Disordered" evidence="3">
    <location>
        <begin position="1"/>
        <end position="38"/>
    </location>
</feature>
<reference evidence="5 6" key="1">
    <citation type="journal article" date="2023" name="Microbiol. Resour. Announc.">
        <title>Complete Genome Sequence of Mycobacterium wuenschmanii, a novel Nontuberculous Mycobacterium Isolated from a captive population of Amazon Milk Frogs.</title>
        <authorList>
            <person name="Hicks J."/>
            <person name="Zeineldin M."/>
            <person name="Ward H."/>
            <person name="Wuenschmann A."/>
            <person name="Camp P."/>
            <person name="Farrell D."/>
            <person name="Lehman K."/>
            <person name="Thacker T."/>
            <person name="Cuthbert E."/>
        </authorList>
    </citation>
    <scope>NUCLEOTIDE SEQUENCE [LARGE SCALE GENOMIC DNA]</scope>
    <source>
        <strain evidence="5 6">Wuenschmanii</strain>
    </source>
</reference>
<gene>
    <name evidence="5" type="ORF">PT015_09175</name>
</gene>
<accession>A0ABY8W138</accession>
<feature type="transmembrane region" description="Helical" evidence="4">
    <location>
        <begin position="47"/>
        <end position="68"/>
    </location>
</feature>
<dbReference type="PANTHER" id="PTHR37042:SF4">
    <property type="entry name" value="OUTER MEMBRANE PROTEIN RV1973"/>
    <property type="match status" value="1"/>
</dbReference>
<comment type="subcellular location">
    <subcellularLocation>
        <location evidence="1">Membrane</location>
    </subcellularLocation>
</comment>
<keyword evidence="4" id="KW-0812">Transmembrane</keyword>
<evidence type="ECO:0000256" key="2">
    <source>
        <dbReference type="ARBA" id="ARBA00023136"/>
    </source>
</evidence>
<evidence type="ECO:0000313" key="6">
    <source>
        <dbReference type="Proteomes" id="UP001236585"/>
    </source>
</evidence>
<evidence type="ECO:0008006" key="7">
    <source>
        <dbReference type="Google" id="ProtNLM"/>
    </source>
</evidence>
<keyword evidence="2 4" id="KW-0472">Membrane</keyword>
<sequence length="203" mass="21454">MSDEETTADVEPTEGVEIDKSVEKEEDSTAAESVTGETLGRSSAIPVVPLALVLGLLAAGALAGWLFFTQYRPDQQTDNAVAQSVVNAARDGTVALLSYKPETLDNDFAAAKSHLGGDFLNYYNDFTEHVVTPAAKTKGVATTAQVVGAAPAELHPNSAVVLVFVNQVTTSKERPDPAMTSSAVKVSLTKLNGQWMITKFDPV</sequence>
<evidence type="ECO:0000256" key="3">
    <source>
        <dbReference type="SAM" id="MobiDB-lite"/>
    </source>
</evidence>
<dbReference type="PANTHER" id="PTHR37042">
    <property type="entry name" value="OUTER MEMBRANE PROTEIN RV1973"/>
    <property type="match status" value="1"/>
</dbReference>
<dbReference type="Proteomes" id="UP001236585">
    <property type="component" value="Chromosome"/>
</dbReference>
<evidence type="ECO:0000256" key="1">
    <source>
        <dbReference type="ARBA" id="ARBA00004370"/>
    </source>
</evidence>
<name>A0ABY8W138_9MYCO</name>
<evidence type="ECO:0000256" key="4">
    <source>
        <dbReference type="SAM" id="Phobius"/>
    </source>
</evidence>
<evidence type="ECO:0000313" key="5">
    <source>
        <dbReference type="EMBL" id="WIM89578.1"/>
    </source>
</evidence>
<keyword evidence="4" id="KW-1133">Transmembrane helix</keyword>
<keyword evidence="6" id="KW-1185">Reference proteome</keyword>
<proteinExistence type="predicted"/>
<protein>
    <recommendedName>
        <fullName evidence="7">Twin-arginine translocation pathway signal</fullName>
    </recommendedName>
</protein>
<dbReference type="RefSeq" id="WP_285190311.1">
    <property type="nucleotide sequence ID" value="NZ_CP126981.1"/>
</dbReference>
<dbReference type="EMBL" id="CP126981">
    <property type="protein sequence ID" value="WIM89578.1"/>
    <property type="molecule type" value="Genomic_DNA"/>
</dbReference>
<feature type="compositionally biased region" description="Acidic residues" evidence="3">
    <location>
        <begin position="1"/>
        <end position="16"/>
    </location>
</feature>